<comment type="caution">
    <text evidence="1">The sequence shown here is derived from an EMBL/GenBank/DDBJ whole genome shotgun (WGS) entry which is preliminary data.</text>
</comment>
<reference evidence="1 2" key="1">
    <citation type="submission" date="2024-01" db="EMBL/GenBank/DDBJ databases">
        <title>The complete chloroplast genome sequence of Lithospermum erythrorhizon: insights into the phylogenetic relationship among Boraginaceae species and the maternal lineages of purple gromwells.</title>
        <authorList>
            <person name="Okada T."/>
            <person name="Watanabe K."/>
        </authorList>
    </citation>
    <scope>NUCLEOTIDE SEQUENCE [LARGE SCALE GENOMIC DNA]</scope>
</reference>
<proteinExistence type="predicted"/>
<accession>A0AAV3RD21</accession>
<keyword evidence="2" id="KW-1185">Reference proteome</keyword>
<dbReference type="PANTHER" id="PTHR34835">
    <property type="entry name" value="OS07G0283600 PROTEIN-RELATED"/>
    <property type="match status" value="1"/>
</dbReference>
<sequence>MDEVLYKKKEQRMSMTGFGGILMISKWTSIRTNFVKWVTNNWKTDTGPQIRLSPIKVLKITQDDVHRVYHLPRGDKRVDISQCKDNAIERLRDELSIGGSFSRTVHYNVLEEKLLNPRSITSWTKTAILCTICCLLCPVNGNNVDLRYASILEKFKDITMYNWCQHVLEHTTKGITVNNKLNPTFDFHFFLINYLERMYKQCRLLTGQFTTPLLSGWDESSTIAGLLTMEEMVGLSKAVVGVIKERRSEDAQVLMPFDPETCPMEKVQSYRGRCRGIFSPGKFAESSLNNCKNIFFPRLLRNLGREK</sequence>
<dbReference type="AlphaFoldDB" id="A0AAV3RD21"/>
<dbReference type="PANTHER" id="PTHR34835:SF34">
    <property type="entry name" value="OS08G0555500 PROTEIN"/>
    <property type="match status" value="1"/>
</dbReference>
<protein>
    <submittedName>
        <fullName evidence="1">Uncharacterized protein</fullName>
    </submittedName>
</protein>
<organism evidence="1 2">
    <name type="scientific">Lithospermum erythrorhizon</name>
    <name type="common">Purple gromwell</name>
    <name type="synonym">Lithospermum officinale var. erythrorhizon</name>
    <dbReference type="NCBI Taxonomy" id="34254"/>
    <lineage>
        <taxon>Eukaryota</taxon>
        <taxon>Viridiplantae</taxon>
        <taxon>Streptophyta</taxon>
        <taxon>Embryophyta</taxon>
        <taxon>Tracheophyta</taxon>
        <taxon>Spermatophyta</taxon>
        <taxon>Magnoliopsida</taxon>
        <taxon>eudicotyledons</taxon>
        <taxon>Gunneridae</taxon>
        <taxon>Pentapetalae</taxon>
        <taxon>asterids</taxon>
        <taxon>lamiids</taxon>
        <taxon>Boraginales</taxon>
        <taxon>Boraginaceae</taxon>
        <taxon>Boraginoideae</taxon>
        <taxon>Lithospermeae</taxon>
        <taxon>Lithospermum</taxon>
    </lineage>
</organism>
<evidence type="ECO:0000313" key="1">
    <source>
        <dbReference type="EMBL" id="GAA0174304.1"/>
    </source>
</evidence>
<gene>
    <name evidence="1" type="ORF">LIER_27725</name>
</gene>
<dbReference type="Proteomes" id="UP001454036">
    <property type="component" value="Unassembled WGS sequence"/>
</dbReference>
<dbReference type="EMBL" id="BAABME010009014">
    <property type="protein sequence ID" value="GAA0174304.1"/>
    <property type="molecule type" value="Genomic_DNA"/>
</dbReference>
<name>A0AAV3RD21_LITER</name>
<evidence type="ECO:0000313" key="2">
    <source>
        <dbReference type="Proteomes" id="UP001454036"/>
    </source>
</evidence>